<dbReference type="GO" id="GO:0098609">
    <property type="term" value="P:cell-cell adhesion"/>
    <property type="evidence" value="ECO:0007669"/>
    <property type="project" value="TreeGrafter"/>
</dbReference>
<evidence type="ECO:0000256" key="9">
    <source>
        <dbReference type="ARBA" id="ARBA00022989"/>
    </source>
</evidence>
<dbReference type="PANTHER" id="PTHR23220">
    <property type="entry name" value="INTEGRIN ALPHA"/>
    <property type="match status" value="1"/>
</dbReference>
<dbReference type="PANTHER" id="PTHR23220:SF21">
    <property type="entry name" value="INTEGRIN ALPHA-11"/>
    <property type="match status" value="1"/>
</dbReference>
<dbReference type="GO" id="GO:0007229">
    <property type="term" value="P:integrin-mediated signaling pathway"/>
    <property type="evidence" value="ECO:0007669"/>
    <property type="project" value="UniProtKB-KW"/>
</dbReference>
<comment type="subcellular location">
    <subcellularLocation>
        <location evidence="1 16">Membrane</location>
        <topology evidence="1 16">Single-pass type I membrane protein</topology>
    </subcellularLocation>
</comment>
<feature type="repeat" description="FG-GAP" evidence="15">
    <location>
        <begin position="6"/>
        <end position="65"/>
    </location>
</feature>
<evidence type="ECO:0000256" key="15">
    <source>
        <dbReference type="PROSITE-ProRule" id="PRU00803"/>
    </source>
</evidence>
<dbReference type="InterPro" id="IPR028994">
    <property type="entry name" value="Integrin_alpha_N"/>
</dbReference>
<dbReference type="Gene3D" id="2.130.10.130">
    <property type="entry name" value="Integrin alpha, N-terminal"/>
    <property type="match status" value="1"/>
</dbReference>
<keyword evidence="7" id="KW-0106">Calcium</keyword>
<dbReference type="Gene3D" id="2.60.40.1460">
    <property type="entry name" value="Integrin domains. Chain A, domain 2"/>
    <property type="match status" value="1"/>
</dbReference>
<keyword evidence="5" id="KW-0732">Signal</keyword>
<dbReference type="Pfam" id="PF20805">
    <property type="entry name" value="Integrin_A_Ig_2"/>
    <property type="match status" value="1"/>
</dbReference>
<dbReference type="Proteomes" id="UP000694558">
    <property type="component" value="Chromosome 5"/>
</dbReference>
<reference evidence="18" key="2">
    <citation type="submission" date="2025-08" db="UniProtKB">
        <authorList>
            <consortium name="Ensembl"/>
        </authorList>
    </citation>
    <scope>IDENTIFICATION</scope>
</reference>
<dbReference type="PROSITE" id="PS50234">
    <property type="entry name" value="VWFA"/>
    <property type="match status" value="1"/>
</dbReference>
<keyword evidence="10 16" id="KW-0401">Integrin</keyword>
<accession>A0A8D3E0C3</accession>
<keyword evidence="11" id="KW-0472">Membrane</keyword>
<evidence type="ECO:0000256" key="13">
    <source>
        <dbReference type="ARBA" id="ARBA00023170"/>
    </source>
</evidence>
<dbReference type="GO" id="GO:0005178">
    <property type="term" value="F:integrin binding"/>
    <property type="evidence" value="ECO:0007669"/>
    <property type="project" value="TreeGrafter"/>
</dbReference>
<keyword evidence="3" id="KW-0812">Transmembrane</keyword>
<dbReference type="GO" id="GO:0008305">
    <property type="term" value="C:integrin complex"/>
    <property type="evidence" value="ECO:0007669"/>
    <property type="project" value="InterPro"/>
</dbReference>
<keyword evidence="12" id="KW-1015">Disulfide bond</keyword>
<reference evidence="18" key="1">
    <citation type="submission" date="2023-05" db="EMBL/GenBank/DDBJ databases">
        <title>High-quality long-read genome of Scophthalmus maximus.</title>
        <authorList>
            <person name="Lien S."/>
            <person name="Martinez P."/>
        </authorList>
    </citation>
    <scope>NUCLEOTIDE SEQUENCE [LARGE SCALE GENOMIC DNA]</scope>
</reference>
<dbReference type="SMART" id="SM00191">
    <property type="entry name" value="Int_alpha"/>
    <property type="match status" value="5"/>
</dbReference>
<keyword evidence="8 16" id="KW-0130">Cell adhesion</keyword>
<gene>
    <name evidence="18" type="primary">ITGA11</name>
</gene>
<evidence type="ECO:0000256" key="7">
    <source>
        <dbReference type="ARBA" id="ARBA00022837"/>
    </source>
</evidence>
<feature type="repeat" description="FG-GAP" evidence="15">
    <location>
        <begin position="546"/>
        <end position="606"/>
    </location>
</feature>
<dbReference type="Gene3D" id="2.60.40.1510">
    <property type="entry name" value="ntegrin, alpha v. Chain A, domain 3"/>
    <property type="match status" value="1"/>
</dbReference>
<evidence type="ECO:0000256" key="1">
    <source>
        <dbReference type="ARBA" id="ARBA00004479"/>
    </source>
</evidence>
<dbReference type="Gene3D" id="3.40.50.410">
    <property type="entry name" value="von Willebrand factor, type A domain"/>
    <property type="match status" value="1"/>
</dbReference>
<evidence type="ECO:0000256" key="12">
    <source>
        <dbReference type="ARBA" id="ARBA00023157"/>
    </source>
</evidence>
<dbReference type="PROSITE" id="PS51470">
    <property type="entry name" value="FG_GAP"/>
    <property type="match status" value="5"/>
</dbReference>
<dbReference type="AlphaFoldDB" id="A0A8D3E0C3"/>
<evidence type="ECO:0000259" key="17">
    <source>
        <dbReference type="PROSITE" id="PS50234"/>
    </source>
</evidence>
<dbReference type="Pfam" id="PF01839">
    <property type="entry name" value="FG-GAP"/>
    <property type="match status" value="2"/>
</dbReference>
<dbReference type="InterPro" id="IPR013517">
    <property type="entry name" value="FG-GAP"/>
</dbReference>
<keyword evidence="14" id="KW-0325">Glycoprotein</keyword>
<evidence type="ECO:0000256" key="11">
    <source>
        <dbReference type="ARBA" id="ARBA00023136"/>
    </source>
</evidence>
<dbReference type="CDD" id="cd01469">
    <property type="entry name" value="vWA_integrins_alpha_subunit"/>
    <property type="match status" value="1"/>
</dbReference>
<keyword evidence="4" id="KW-0479">Metal-binding</keyword>
<dbReference type="SUPFAM" id="SSF69179">
    <property type="entry name" value="Integrin domains"/>
    <property type="match status" value="2"/>
</dbReference>
<evidence type="ECO:0000256" key="6">
    <source>
        <dbReference type="ARBA" id="ARBA00022737"/>
    </source>
</evidence>
<dbReference type="GO" id="GO:0033627">
    <property type="term" value="P:cell adhesion mediated by integrin"/>
    <property type="evidence" value="ECO:0007669"/>
    <property type="project" value="TreeGrafter"/>
</dbReference>
<feature type="domain" description="VWFA" evidence="17">
    <location>
        <begin position="119"/>
        <end position="300"/>
    </location>
</feature>
<keyword evidence="13 16" id="KW-0675">Receptor</keyword>
<organism evidence="18 19">
    <name type="scientific">Scophthalmus maximus</name>
    <name type="common">Turbot</name>
    <name type="synonym">Psetta maxima</name>
    <dbReference type="NCBI Taxonomy" id="52904"/>
    <lineage>
        <taxon>Eukaryota</taxon>
        <taxon>Metazoa</taxon>
        <taxon>Chordata</taxon>
        <taxon>Craniata</taxon>
        <taxon>Vertebrata</taxon>
        <taxon>Euteleostomi</taxon>
        <taxon>Actinopterygii</taxon>
        <taxon>Neopterygii</taxon>
        <taxon>Teleostei</taxon>
        <taxon>Neoteleostei</taxon>
        <taxon>Acanthomorphata</taxon>
        <taxon>Carangaria</taxon>
        <taxon>Pleuronectiformes</taxon>
        <taxon>Pleuronectoidei</taxon>
        <taxon>Scophthalmidae</taxon>
        <taxon>Scophthalmus</taxon>
    </lineage>
</organism>
<dbReference type="FunFam" id="3.40.50.410:FF:000012">
    <property type="entry name" value="Integrin, alpha 10"/>
    <property type="match status" value="1"/>
</dbReference>
<evidence type="ECO:0000256" key="3">
    <source>
        <dbReference type="ARBA" id="ARBA00022692"/>
    </source>
</evidence>
<evidence type="ECO:0000256" key="2">
    <source>
        <dbReference type="ARBA" id="ARBA00008054"/>
    </source>
</evidence>
<feature type="repeat" description="FG-GAP" evidence="15">
    <location>
        <begin position="421"/>
        <end position="482"/>
    </location>
</feature>
<keyword evidence="6" id="KW-0677">Repeat</keyword>
<dbReference type="GO" id="GO:0009897">
    <property type="term" value="C:external side of plasma membrane"/>
    <property type="evidence" value="ECO:0007669"/>
    <property type="project" value="TreeGrafter"/>
</dbReference>
<evidence type="ECO:0000313" key="19">
    <source>
        <dbReference type="Proteomes" id="UP000694558"/>
    </source>
</evidence>
<dbReference type="Pfam" id="PF00092">
    <property type="entry name" value="VWA"/>
    <property type="match status" value="1"/>
</dbReference>
<dbReference type="InterPro" id="IPR048285">
    <property type="entry name" value="Integrin_alpha_Ig-like_2"/>
</dbReference>
<dbReference type="InterPro" id="IPR013519">
    <property type="entry name" value="Int_alpha_beta-p"/>
</dbReference>
<evidence type="ECO:0000256" key="5">
    <source>
        <dbReference type="ARBA" id="ARBA00022729"/>
    </source>
</evidence>
<keyword evidence="9" id="KW-1133">Transmembrane helix</keyword>
<evidence type="ECO:0000256" key="14">
    <source>
        <dbReference type="ARBA" id="ARBA00023180"/>
    </source>
</evidence>
<sequence length="798" mass="88224">MSSLRLPKHRIIKGPKQAQFGYTVQQHVAAGGEKWLLVGAPYEMNGPYQTGDVYKCSLSKRTNSNGCAKLNLGIACGPLWSYECGSSYYSTGICSRVNSSFKFSRTIAPAFQRCETYMDIVIVLDGSNSIYPWNEVQSFLVNILQKFYIGPGQIQVGVVQYGEKVVHEFKLSDYKSVEEVVKRARSINQRGGEETNTALGINEARSQAFKQGGRRGAKKVMIVITDGESHDSPDLQQAIEESEKDGITRYAIAVLGYYNRRGINPEAFLSEIKYIASDPDDKHFFNVTDESALKDIVDALGERIFSLEGTSKNGTAFGLQMSQAGFSAHNVEDGILVGAVGAYDWNGAVLKETRQGKVVPPKSSYTEEFPEELKNHGAYLGYTVTSVVSAKNGRLLVAGAPRFNHTGKVIIFTLKNTGNLTILHSLKGQQIGSYYGSEIAPLDIDGDGITDNLLVAAPMFFSGGMEKGKVYIYRVTELNRFILEGALEIHKDGQNARFGSSLAPVPDLNGDGFNDLVVGAPLEDEHKGAIYVFFCQQNRILRKYKQRIAAADLAPGLQYFGRSIHGTMDMNNDGLVDLAVGSLGAAVLLWSQSVVRIYATVRFEPSKVNIFVKDCQRGGKDVTCMSAIVCFNITARTAILPSQEIGTRFNPRAVLDNPNKLQPQNLTLLPGEETCEHIYFHVMVRPVMRFLSAFSSHFCAQPVQSRGAFCRHVSDRGTEGSLRVLEANRRRMVVDVRLENKGENAYNAQLNITYSHNLRFSSLIVKVHYRHHQLAKSQVRKPQPHIIHTLWAQPSGAI</sequence>
<evidence type="ECO:0000256" key="10">
    <source>
        <dbReference type="ARBA" id="ARBA00023037"/>
    </source>
</evidence>
<feature type="repeat" description="FG-GAP" evidence="15">
    <location>
        <begin position="310"/>
        <end position="361"/>
    </location>
</feature>
<dbReference type="PRINTS" id="PR00453">
    <property type="entry name" value="VWFADOMAIN"/>
</dbReference>
<dbReference type="InterPro" id="IPR000413">
    <property type="entry name" value="Integrin_alpha"/>
</dbReference>
<evidence type="ECO:0000256" key="16">
    <source>
        <dbReference type="RuleBase" id="RU003762"/>
    </source>
</evidence>
<comment type="similarity">
    <text evidence="2 16">Belongs to the integrin alpha chain family.</text>
</comment>
<dbReference type="Ensembl" id="ENSSMAT00000064406.1">
    <property type="protein sequence ID" value="ENSSMAP00000065232.1"/>
    <property type="gene ID" value="ENSSMAG00000010760.2"/>
</dbReference>
<evidence type="ECO:0000256" key="8">
    <source>
        <dbReference type="ARBA" id="ARBA00022889"/>
    </source>
</evidence>
<feature type="repeat" description="FG-GAP" evidence="15">
    <location>
        <begin position="484"/>
        <end position="542"/>
    </location>
</feature>
<evidence type="ECO:0000256" key="4">
    <source>
        <dbReference type="ARBA" id="ARBA00022723"/>
    </source>
</evidence>
<name>A0A8D3E0C3_SCOMX</name>
<dbReference type="InterPro" id="IPR002035">
    <property type="entry name" value="VWF_A"/>
</dbReference>
<dbReference type="PRINTS" id="PR01185">
    <property type="entry name" value="INTEGRINA"/>
</dbReference>
<dbReference type="GeneTree" id="ENSGT00940000155465"/>
<dbReference type="InterPro" id="IPR036465">
    <property type="entry name" value="vWFA_dom_sf"/>
</dbReference>
<dbReference type="InterPro" id="IPR032695">
    <property type="entry name" value="Integrin_dom_sf"/>
</dbReference>
<dbReference type="SMART" id="SM00327">
    <property type="entry name" value="VWA"/>
    <property type="match status" value="1"/>
</dbReference>
<proteinExistence type="inferred from homology"/>
<protein>
    <submittedName>
        <fullName evidence="18">Integrin, alpha 11a</fullName>
    </submittedName>
</protein>
<evidence type="ECO:0000313" key="18">
    <source>
        <dbReference type="Ensembl" id="ENSSMAP00000065232.1"/>
    </source>
</evidence>
<dbReference type="GO" id="GO:0007160">
    <property type="term" value="P:cell-matrix adhesion"/>
    <property type="evidence" value="ECO:0007669"/>
    <property type="project" value="TreeGrafter"/>
</dbReference>
<dbReference type="SUPFAM" id="SSF69318">
    <property type="entry name" value="Integrin alpha N-terminal domain"/>
    <property type="match status" value="1"/>
</dbReference>
<dbReference type="GO" id="GO:0046872">
    <property type="term" value="F:metal ion binding"/>
    <property type="evidence" value="ECO:0007669"/>
    <property type="project" value="UniProtKB-KW"/>
</dbReference>
<dbReference type="SUPFAM" id="SSF53300">
    <property type="entry name" value="vWA-like"/>
    <property type="match status" value="1"/>
</dbReference>